<accession>A0A7W7WAR4</accession>
<organism evidence="1 2">
    <name type="scientific">Streptosporangium album</name>
    <dbReference type="NCBI Taxonomy" id="47479"/>
    <lineage>
        <taxon>Bacteria</taxon>
        <taxon>Bacillati</taxon>
        <taxon>Actinomycetota</taxon>
        <taxon>Actinomycetes</taxon>
        <taxon>Streptosporangiales</taxon>
        <taxon>Streptosporangiaceae</taxon>
        <taxon>Streptosporangium</taxon>
    </lineage>
</organism>
<keyword evidence="2" id="KW-1185">Reference proteome</keyword>
<dbReference type="EMBL" id="JACHJU010000002">
    <property type="protein sequence ID" value="MBB4940707.1"/>
    <property type="molecule type" value="Genomic_DNA"/>
</dbReference>
<evidence type="ECO:0000313" key="2">
    <source>
        <dbReference type="Proteomes" id="UP000534286"/>
    </source>
</evidence>
<dbReference type="AlphaFoldDB" id="A0A7W7WAR4"/>
<name>A0A7W7WAR4_9ACTN</name>
<gene>
    <name evidence="1" type="ORF">FHR32_005084</name>
</gene>
<dbReference type="Proteomes" id="UP000534286">
    <property type="component" value="Unassembled WGS sequence"/>
</dbReference>
<reference evidence="1 2" key="1">
    <citation type="submission" date="2020-08" db="EMBL/GenBank/DDBJ databases">
        <title>Sequencing the genomes of 1000 actinobacteria strains.</title>
        <authorList>
            <person name="Klenk H.-P."/>
        </authorList>
    </citation>
    <scope>NUCLEOTIDE SEQUENCE [LARGE SCALE GENOMIC DNA]</scope>
    <source>
        <strain evidence="1 2">DSM 43023</strain>
    </source>
</reference>
<evidence type="ECO:0000313" key="1">
    <source>
        <dbReference type="EMBL" id="MBB4940707.1"/>
    </source>
</evidence>
<protein>
    <submittedName>
        <fullName evidence="1">Uncharacterized protein</fullName>
    </submittedName>
</protein>
<sequence length="38" mass="3852">MGALMLALAGLTGAGLIFAGMCLAGDTPDLHDVFEETE</sequence>
<proteinExistence type="predicted"/>
<comment type="caution">
    <text evidence="1">The sequence shown here is derived from an EMBL/GenBank/DDBJ whole genome shotgun (WGS) entry which is preliminary data.</text>
</comment>